<evidence type="ECO:0000259" key="3">
    <source>
        <dbReference type="SMART" id="SM00932"/>
    </source>
</evidence>
<dbReference type="InterPro" id="IPR011989">
    <property type="entry name" value="ARM-like"/>
</dbReference>
<dbReference type="InterPro" id="IPR025989">
    <property type="entry name" value="Virulence_F_dom"/>
</dbReference>
<dbReference type="InterPro" id="IPR004155">
    <property type="entry name" value="PBS_lyase_HEAT"/>
</dbReference>
<dbReference type="Pfam" id="PF13646">
    <property type="entry name" value="HEAT_2"/>
    <property type="match status" value="1"/>
</dbReference>
<dbReference type="Pfam" id="PF08712">
    <property type="entry name" value="Nfu_N"/>
    <property type="match status" value="1"/>
</dbReference>
<sequence>MKLRSIETTPSPNCMKLNLNASVSDKPLTLSVGEVAADTPEVFQNLLAIAGIQSVFLMGDFITLTRRGNVDWQPILVAAGDLLGMAENADAGLSDSLKAGKPSQSATADRDFGQVEVAIQMFRGIPVQVRAIAGSEQARVALPNRFNQALQRAIVATQADYVAERIWSPYQPQFGNPNEIAQQVADELDSLTNEHDLALLEKAAVDPDQRTTVQGEKLSQQSLLAELKQSDWKRRLKAIQQIEIDAETFPAVVLALKDNRNAIRRWAAALLGASEQVEAVEPLCEVLQNDGSAIVRRTAGDALSDLGEASAIAAMVEALQDQSGLVRWRAGRFLNEVGDRPILPQLIKAAEFESEFDVRVEMQAAIDRIQAGKASQLPMWMRISQAK</sequence>
<comment type="caution">
    <text evidence="4">The sequence shown here is derived from an EMBL/GenBank/DDBJ whole genome shotgun (WGS) entry which is preliminary data.</text>
</comment>
<gene>
    <name evidence="4" type="ORF">DCF25_08365</name>
</gene>
<dbReference type="GO" id="GO:0030089">
    <property type="term" value="C:phycobilisome"/>
    <property type="evidence" value="ECO:0007669"/>
    <property type="project" value="UniProtKB-KW"/>
</dbReference>
<dbReference type="PANTHER" id="PTHR12697">
    <property type="entry name" value="PBS LYASE HEAT-LIKE PROTEIN"/>
    <property type="match status" value="1"/>
</dbReference>
<dbReference type="AlphaFoldDB" id="A0A2W4UH27"/>
<evidence type="ECO:0000256" key="1">
    <source>
        <dbReference type="ARBA" id="ARBA00022549"/>
    </source>
</evidence>
<evidence type="ECO:0000256" key="2">
    <source>
        <dbReference type="ARBA" id="ARBA00022738"/>
    </source>
</evidence>
<evidence type="ECO:0000313" key="4">
    <source>
        <dbReference type="EMBL" id="PZO19534.1"/>
    </source>
</evidence>
<dbReference type="InterPro" id="IPR014824">
    <property type="entry name" value="Nfu/NifU_N"/>
</dbReference>
<evidence type="ECO:0000313" key="5">
    <source>
        <dbReference type="Proteomes" id="UP000249354"/>
    </source>
</evidence>
<dbReference type="InterPro" id="IPR016024">
    <property type="entry name" value="ARM-type_fold"/>
</dbReference>
<keyword evidence="2" id="KW-0605">Phycobilisome</keyword>
<dbReference type="GO" id="GO:0016829">
    <property type="term" value="F:lyase activity"/>
    <property type="evidence" value="ECO:0007669"/>
    <property type="project" value="UniProtKB-KW"/>
</dbReference>
<dbReference type="InterPro" id="IPR036498">
    <property type="entry name" value="Nfu/NifU_N_sf"/>
</dbReference>
<accession>A0A2W4UH27</accession>
<name>A0A2W4UH27_9CYAN</name>
<feature type="domain" description="Scaffold protein Nfu/NifU N-terminal" evidence="3">
    <location>
        <begin position="4"/>
        <end position="90"/>
    </location>
</feature>
<dbReference type="Pfam" id="PF13769">
    <property type="entry name" value="Virulence_fact"/>
    <property type="match status" value="1"/>
</dbReference>
<dbReference type="EMBL" id="QBMC01000042">
    <property type="protein sequence ID" value="PZO19534.1"/>
    <property type="molecule type" value="Genomic_DNA"/>
</dbReference>
<dbReference type="Proteomes" id="UP000249354">
    <property type="component" value="Unassembled WGS sequence"/>
</dbReference>
<reference evidence="4 5" key="2">
    <citation type="submission" date="2018-06" db="EMBL/GenBank/DDBJ databases">
        <title>Metagenomic assembly of (sub)arctic Cyanobacteria and their associated microbiome from non-axenic cultures.</title>
        <authorList>
            <person name="Baurain D."/>
        </authorList>
    </citation>
    <scope>NUCLEOTIDE SEQUENCE [LARGE SCALE GENOMIC DNA]</scope>
    <source>
        <strain evidence="4">ULC129bin1</strain>
    </source>
</reference>
<dbReference type="SUPFAM" id="SSF110836">
    <property type="entry name" value="Hypothetical protein SAV1430"/>
    <property type="match status" value="1"/>
</dbReference>
<protein>
    <submittedName>
        <fullName evidence="4">PBS lyase</fullName>
    </submittedName>
</protein>
<dbReference type="SMART" id="SM00932">
    <property type="entry name" value="Nfu_N"/>
    <property type="match status" value="1"/>
</dbReference>
<dbReference type="PANTHER" id="PTHR12697:SF37">
    <property type="entry name" value="CONSERVED VIRULENCE FACTOR C"/>
    <property type="match status" value="1"/>
</dbReference>
<dbReference type="Gene3D" id="1.25.10.10">
    <property type="entry name" value="Leucine-rich Repeat Variant"/>
    <property type="match status" value="1"/>
</dbReference>
<dbReference type="Gene3D" id="3.30.1370.70">
    <property type="entry name" value="Scaffold protein Nfu/NifU, N-terminal domain"/>
    <property type="match status" value="1"/>
</dbReference>
<dbReference type="SMART" id="SM00567">
    <property type="entry name" value="EZ_HEAT"/>
    <property type="match status" value="3"/>
</dbReference>
<dbReference type="GO" id="GO:0016491">
    <property type="term" value="F:oxidoreductase activity"/>
    <property type="evidence" value="ECO:0007669"/>
    <property type="project" value="TreeGrafter"/>
</dbReference>
<keyword evidence="1" id="KW-0042">Antenna complex</keyword>
<organism evidence="4 5">
    <name type="scientific">Leptolyngbya foveolarum</name>
    <dbReference type="NCBI Taxonomy" id="47253"/>
    <lineage>
        <taxon>Bacteria</taxon>
        <taxon>Bacillati</taxon>
        <taxon>Cyanobacteriota</taxon>
        <taxon>Cyanophyceae</taxon>
        <taxon>Leptolyngbyales</taxon>
        <taxon>Leptolyngbyaceae</taxon>
        <taxon>Leptolyngbya group</taxon>
        <taxon>Leptolyngbya</taxon>
    </lineage>
</organism>
<reference evidence="5" key="1">
    <citation type="submission" date="2018-04" db="EMBL/GenBank/DDBJ databases">
        <authorList>
            <person name="Cornet L."/>
        </authorList>
    </citation>
    <scope>NUCLEOTIDE SEQUENCE [LARGE SCALE GENOMIC DNA]</scope>
</reference>
<proteinExistence type="predicted"/>
<dbReference type="SUPFAM" id="SSF48371">
    <property type="entry name" value="ARM repeat"/>
    <property type="match status" value="1"/>
</dbReference>
<keyword evidence="4" id="KW-0456">Lyase</keyword>